<dbReference type="InterPro" id="IPR008962">
    <property type="entry name" value="PapD-like_sf"/>
</dbReference>
<evidence type="ECO:0000256" key="4">
    <source>
        <dbReference type="ARBA" id="ARBA00022764"/>
    </source>
</evidence>
<dbReference type="SUPFAM" id="SSF49354">
    <property type="entry name" value="PapD-like"/>
    <property type="match status" value="1"/>
</dbReference>
<feature type="signal peptide" evidence="6">
    <location>
        <begin position="1"/>
        <end position="21"/>
    </location>
</feature>
<dbReference type="PRINTS" id="PR00969">
    <property type="entry name" value="CHAPERONPILI"/>
</dbReference>
<dbReference type="SUPFAM" id="SSF49584">
    <property type="entry name" value="Periplasmic chaperone C-domain"/>
    <property type="match status" value="1"/>
</dbReference>
<evidence type="ECO:0000259" key="7">
    <source>
        <dbReference type="Pfam" id="PF00345"/>
    </source>
</evidence>
<keyword evidence="3 6" id="KW-0732">Signal</keyword>
<keyword evidence="10" id="KW-1185">Reference proteome</keyword>
<feature type="domain" description="Pili assembly chaperone C-terminal" evidence="8">
    <location>
        <begin position="165"/>
        <end position="220"/>
    </location>
</feature>
<organism evidence="9 10">
    <name type="scientific">Raoultella lignicola</name>
    <dbReference type="NCBI Taxonomy" id="3040939"/>
    <lineage>
        <taxon>Bacteria</taxon>
        <taxon>Pseudomonadati</taxon>
        <taxon>Pseudomonadota</taxon>
        <taxon>Gammaproteobacteria</taxon>
        <taxon>Enterobacterales</taxon>
        <taxon>Enterobacteriaceae</taxon>
        <taxon>Klebsiella/Raoultella group</taxon>
        <taxon>Raoultella</taxon>
    </lineage>
</organism>
<comment type="subcellular location">
    <subcellularLocation>
        <location evidence="1">Periplasm</location>
    </subcellularLocation>
</comment>
<accession>A0ABU9FGM3</accession>
<evidence type="ECO:0000313" key="10">
    <source>
        <dbReference type="Proteomes" id="UP001312893"/>
    </source>
</evidence>
<dbReference type="Gene3D" id="2.60.40.10">
    <property type="entry name" value="Immunoglobulins"/>
    <property type="match status" value="2"/>
</dbReference>
<evidence type="ECO:0000256" key="5">
    <source>
        <dbReference type="ARBA" id="ARBA00023186"/>
    </source>
</evidence>
<dbReference type="InterPro" id="IPR013783">
    <property type="entry name" value="Ig-like_fold"/>
</dbReference>
<evidence type="ECO:0000256" key="3">
    <source>
        <dbReference type="ARBA" id="ARBA00022729"/>
    </source>
</evidence>
<proteinExistence type="inferred from homology"/>
<evidence type="ECO:0000256" key="6">
    <source>
        <dbReference type="SAM" id="SignalP"/>
    </source>
</evidence>
<dbReference type="EMBL" id="JARXNK020000106">
    <property type="protein sequence ID" value="MEL0554244.1"/>
    <property type="molecule type" value="Genomic_DNA"/>
</dbReference>
<dbReference type="RefSeq" id="WP_123755588.1">
    <property type="nucleotide sequence ID" value="NZ_JARXNK020000106.1"/>
</dbReference>
<dbReference type="InterPro" id="IPR016147">
    <property type="entry name" value="Pili_assmbl_chaperone_N"/>
</dbReference>
<dbReference type="InterPro" id="IPR016148">
    <property type="entry name" value="Pili_assmbl_chaperone_C"/>
</dbReference>
<dbReference type="InterPro" id="IPR001829">
    <property type="entry name" value="Pili_assmbl_chaperone_bac"/>
</dbReference>
<dbReference type="Pfam" id="PF00345">
    <property type="entry name" value="PapD_N"/>
    <property type="match status" value="1"/>
</dbReference>
<sequence length="227" mass="24599">MTLKYAMCLFGAALLPLSVLADGLTLGGTRLIYDAAKKEASIALENRGKSTPQLVQTWVSDKNRNTQAIPFVTTPPVSKLGQNDTIAIRVVYVGQSLPNDRETQFQLNVRAVPATERKNNPQRMVIATQNIIKLIYRPVGLTSEAASRAGESLKVNSVSGGVRFDNPTPYVVSLASVVINGKKVERPGTIQPYSQLLVPSPAGTPSTVIWRTINDFGGITQDVKFTF</sequence>
<dbReference type="PANTHER" id="PTHR30251">
    <property type="entry name" value="PILUS ASSEMBLY CHAPERONE"/>
    <property type="match status" value="1"/>
</dbReference>
<evidence type="ECO:0000256" key="2">
    <source>
        <dbReference type="ARBA" id="ARBA00007399"/>
    </source>
</evidence>
<reference evidence="9 10" key="1">
    <citation type="submission" date="2024-04" db="EMBL/GenBank/DDBJ databases">
        <title>Two novel Raoultella species associated with bleeding cankers of broadleaf hosts, Raoultella scottia sp. nov. and Raoultella lignicola sp. nov.</title>
        <authorList>
            <person name="Brady C.L."/>
        </authorList>
    </citation>
    <scope>NUCLEOTIDE SEQUENCE [LARGE SCALE GENOMIC DNA]</scope>
    <source>
        <strain evidence="9 10">TW_WC1a.1</strain>
    </source>
</reference>
<feature type="domain" description="Pili assembly chaperone N-terminal" evidence="7">
    <location>
        <begin position="23"/>
        <end position="141"/>
    </location>
</feature>
<name>A0ABU9FGM3_9ENTR</name>
<evidence type="ECO:0000259" key="8">
    <source>
        <dbReference type="Pfam" id="PF02753"/>
    </source>
</evidence>
<comment type="similarity">
    <text evidence="2">Belongs to the periplasmic pilus chaperone family.</text>
</comment>
<keyword evidence="4" id="KW-0574">Periplasm</keyword>
<dbReference type="PANTHER" id="PTHR30251:SF0">
    <property type="entry name" value="FIMBRIAL CHAPERONE PROTEIN ELFD-RELATED"/>
    <property type="match status" value="1"/>
</dbReference>
<dbReference type="InterPro" id="IPR050643">
    <property type="entry name" value="Periplasmic_pilus_chap"/>
</dbReference>
<gene>
    <name evidence="9" type="ORF">QFI96_021400</name>
</gene>
<protein>
    <submittedName>
        <fullName evidence="9">Molecular chaperone</fullName>
    </submittedName>
</protein>
<evidence type="ECO:0000313" key="9">
    <source>
        <dbReference type="EMBL" id="MEL0554244.1"/>
    </source>
</evidence>
<keyword evidence="5" id="KW-0143">Chaperone</keyword>
<dbReference type="InterPro" id="IPR036316">
    <property type="entry name" value="Pili_assmbl_chap_C_dom_sf"/>
</dbReference>
<dbReference type="Pfam" id="PF02753">
    <property type="entry name" value="PapD_C"/>
    <property type="match status" value="1"/>
</dbReference>
<dbReference type="Proteomes" id="UP001312893">
    <property type="component" value="Unassembled WGS sequence"/>
</dbReference>
<feature type="chain" id="PRO_5046081346" evidence="6">
    <location>
        <begin position="22"/>
        <end position="227"/>
    </location>
</feature>
<evidence type="ECO:0000256" key="1">
    <source>
        <dbReference type="ARBA" id="ARBA00004418"/>
    </source>
</evidence>
<comment type="caution">
    <text evidence="9">The sequence shown here is derived from an EMBL/GenBank/DDBJ whole genome shotgun (WGS) entry which is preliminary data.</text>
</comment>